<feature type="compositionally biased region" description="Gly residues" evidence="1">
    <location>
        <begin position="90"/>
        <end position="102"/>
    </location>
</feature>
<evidence type="ECO:0000256" key="2">
    <source>
        <dbReference type="SAM" id="Phobius"/>
    </source>
</evidence>
<proteinExistence type="predicted"/>
<gene>
    <name evidence="3" type="ORF">PV383_05260</name>
</gene>
<accession>A0ABU4MGJ2</accession>
<organism evidence="3 4">
    <name type="scientific">Streptomyces caniscabiei</name>
    <dbReference type="NCBI Taxonomy" id="2746961"/>
    <lineage>
        <taxon>Bacteria</taxon>
        <taxon>Bacillati</taxon>
        <taxon>Actinomycetota</taxon>
        <taxon>Actinomycetes</taxon>
        <taxon>Kitasatosporales</taxon>
        <taxon>Streptomycetaceae</taxon>
        <taxon>Streptomyces</taxon>
    </lineage>
</organism>
<evidence type="ECO:0000313" key="3">
    <source>
        <dbReference type="EMBL" id="MDX3036580.1"/>
    </source>
</evidence>
<name>A0ABU4MGJ2_9ACTN</name>
<keyword evidence="2" id="KW-1133">Transmembrane helix</keyword>
<evidence type="ECO:0008006" key="5">
    <source>
        <dbReference type="Google" id="ProtNLM"/>
    </source>
</evidence>
<feature type="transmembrane region" description="Helical" evidence="2">
    <location>
        <begin position="36"/>
        <end position="56"/>
    </location>
</feature>
<feature type="region of interest" description="Disordered" evidence="1">
    <location>
        <begin position="67"/>
        <end position="102"/>
    </location>
</feature>
<dbReference type="EMBL" id="JARAWJ010000003">
    <property type="protein sequence ID" value="MDX3036580.1"/>
    <property type="molecule type" value="Genomic_DNA"/>
</dbReference>
<keyword evidence="2" id="KW-0472">Membrane</keyword>
<evidence type="ECO:0000256" key="1">
    <source>
        <dbReference type="SAM" id="MobiDB-lite"/>
    </source>
</evidence>
<protein>
    <recommendedName>
        <fullName evidence="5">Integral membrane protein</fullName>
    </recommendedName>
</protein>
<feature type="transmembrane region" description="Helical" evidence="2">
    <location>
        <begin position="12"/>
        <end position="30"/>
    </location>
</feature>
<dbReference type="Proteomes" id="UP001282474">
    <property type="component" value="Unassembled WGS sequence"/>
</dbReference>
<sequence length="102" mass="9876">MLRHEFRPGNLVAGLFLTGAGVVYLGDAAGAWDTPWFVVIPLVVGGLCLAGAVASLDHAIRGPRGAGWTGARGATGATGPGGSAEPPGAAGVGGSVGREGRG</sequence>
<reference evidence="3 4" key="1">
    <citation type="journal article" date="2023" name="Microb. Genom.">
        <title>Mesoterricola silvestris gen. nov., sp. nov., Mesoterricola sediminis sp. nov., Geothrix oryzae sp. nov., Geothrix edaphica sp. nov., Geothrix rubra sp. nov., and Geothrix limicola sp. nov., six novel members of Acidobacteriota isolated from soils.</title>
        <authorList>
            <person name="Weisberg A.J."/>
            <person name="Pearce E."/>
            <person name="Kramer C.G."/>
            <person name="Chang J.H."/>
            <person name="Clarke C.R."/>
        </authorList>
    </citation>
    <scope>NUCLEOTIDE SEQUENCE [LARGE SCALE GENOMIC DNA]</scope>
    <source>
        <strain evidence="3 4">NE20-4-1</strain>
    </source>
</reference>
<keyword evidence="4" id="KW-1185">Reference proteome</keyword>
<keyword evidence="2" id="KW-0812">Transmembrane</keyword>
<evidence type="ECO:0000313" key="4">
    <source>
        <dbReference type="Proteomes" id="UP001282474"/>
    </source>
</evidence>
<comment type="caution">
    <text evidence="3">The sequence shown here is derived from an EMBL/GenBank/DDBJ whole genome shotgun (WGS) entry which is preliminary data.</text>
</comment>